<dbReference type="InterPro" id="IPR050832">
    <property type="entry name" value="Bact_Acetyltransf"/>
</dbReference>
<dbReference type="EMBL" id="QGSV01000151">
    <property type="protein sequence ID" value="PWU48845.1"/>
    <property type="molecule type" value="Genomic_DNA"/>
</dbReference>
<proteinExistence type="predicted"/>
<feature type="compositionally biased region" description="Low complexity" evidence="3">
    <location>
        <begin position="70"/>
        <end position="79"/>
    </location>
</feature>
<feature type="region of interest" description="Disordered" evidence="3">
    <location>
        <begin position="1"/>
        <end position="86"/>
    </location>
</feature>
<dbReference type="AlphaFoldDB" id="A0A317K6N0"/>
<dbReference type="PANTHER" id="PTHR43877">
    <property type="entry name" value="AMINOALKYLPHOSPHONATE N-ACETYLTRANSFERASE-RELATED-RELATED"/>
    <property type="match status" value="1"/>
</dbReference>
<evidence type="ECO:0000256" key="2">
    <source>
        <dbReference type="ARBA" id="ARBA00023315"/>
    </source>
</evidence>
<feature type="compositionally biased region" description="Basic and acidic residues" evidence="3">
    <location>
        <begin position="42"/>
        <end position="61"/>
    </location>
</feature>
<keyword evidence="2" id="KW-0012">Acyltransferase</keyword>
<dbReference type="Pfam" id="PF00583">
    <property type="entry name" value="Acetyltransf_1"/>
    <property type="match status" value="1"/>
</dbReference>
<dbReference type="InterPro" id="IPR016181">
    <property type="entry name" value="Acyl_CoA_acyltransferase"/>
</dbReference>
<dbReference type="Proteomes" id="UP000245683">
    <property type="component" value="Unassembled WGS sequence"/>
</dbReference>
<dbReference type="CDD" id="cd04301">
    <property type="entry name" value="NAT_SF"/>
    <property type="match status" value="1"/>
</dbReference>
<organism evidence="5 6">
    <name type="scientific">Micromonospora globispora</name>
    <dbReference type="NCBI Taxonomy" id="1450148"/>
    <lineage>
        <taxon>Bacteria</taxon>
        <taxon>Bacillati</taxon>
        <taxon>Actinomycetota</taxon>
        <taxon>Actinomycetes</taxon>
        <taxon>Micromonosporales</taxon>
        <taxon>Micromonosporaceae</taxon>
        <taxon>Micromonospora</taxon>
    </lineage>
</organism>
<comment type="caution">
    <text evidence="5">The sequence shown here is derived from an EMBL/GenBank/DDBJ whole genome shotgun (WGS) entry which is preliminary data.</text>
</comment>
<name>A0A317K6N0_9ACTN</name>
<accession>A0A317K6N0</accession>
<dbReference type="OrthoDB" id="9799092at2"/>
<evidence type="ECO:0000256" key="1">
    <source>
        <dbReference type="ARBA" id="ARBA00022679"/>
    </source>
</evidence>
<protein>
    <recommendedName>
        <fullName evidence="4">N-acetyltransferase domain-containing protein</fullName>
    </recommendedName>
</protein>
<dbReference type="Gene3D" id="3.40.630.30">
    <property type="match status" value="2"/>
</dbReference>
<evidence type="ECO:0000313" key="5">
    <source>
        <dbReference type="EMBL" id="PWU48845.1"/>
    </source>
</evidence>
<evidence type="ECO:0000256" key="3">
    <source>
        <dbReference type="SAM" id="MobiDB-lite"/>
    </source>
</evidence>
<feature type="domain" description="N-acetyltransferase" evidence="4">
    <location>
        <begin position="140"/>
        <end position="262"/>
    </location>
</feature>
<feature type="compositionally biased region" description="Polar residues" evidence="3">
    <location>
        <begin position="20"/>
        <end position="31"/>
    </location>
</feature>
<evidence type="ECO:0000259" key="4">
    <source>
        <dbReference type="PROSITE" id="PS51186"/>
    </source>
</evidence>
<dbReference type="PROSITE" id="PS51186">
    <property type="entry name" value="GNAT"/>
    <property type="match status" value="1"/>
</dbReference>
<evidence type="ECO:0000313" key="6">
    <source>
        <dbReference type="Proteomes" id="UP000245683"/>
    </source>
</evidence>
<keyword evidence="6" id="KW-1185">Reference proteome</keyword>
<keyword evidence="1" id="KW-0808">Transferase</keyword>
<dbReference type="InterPro" id="IPR000182">
    <property type="entry name" value="GNAT_dom"/>
</dbReference>
<sequence length="265" mass="29318">MKQESTQTLRADPRAAWRESPSSRAERTSTCAGDRAALATSRADRYGRRDNSLRRLRGERSHRPRRRGRPGACPAGHARPGPPPRHLVAEDAGRIVAYGETADMGTGPGVLRIRLTNVVDTSARDQATRRLHGWLIERASQLRRERRPDLPAMLGTRCGAGDPERLQLLTDDGFSVVRWEWILVRYLNAAVLLHCLGTRPSWRRRGLAGAMIGNALSACRAAGHHRAELHVGGDNEEAVRLYTRLGFADTGRGHAILTCPLPTDR</sequence>
<dbReference type="PANTHER" id="PTHR43877:SF1">
    <property type="entry name" value="ACETYLTRANSFERASE"/>
    <property type="match status" value="1"/>
</dbReference>
<dbReference type="GO" id="GO:0016747">
    <property type="term" value="F:acyltransferase activity, transferring groups other than amino-acyl groups"/>
    <property type="evidence" value="ECO:0007669"/>
    <property type="project" value="InterPro"/>
</dbReference>
<dbReference type="SUPFAM" id="SSF55729">
    <property type="entry name" value="Acyl-CoA N-acyltransferases (Nat)"/>
    <property type="match status" value="1"/>
</dbReference>
<reference evidence="6" key="1">
    <citation type="submission" date="2018-05" db="EMBL/GenBank/DDBJ databases">
        <title>Micromonospora globispora sp. nov. and Micromonospora rugosa sp. nov., isolated from marine sediment.</title>
        <authorList>
            <person name="Carro L."/>
            <person name="Aysel V."/>
            <person name="Cetin D."/>
            <person name="Igual J.M."/>
            <person name="Klenk H.-P."/>
            <person name="Trujillo M.E."/>
            <person name="Sahin N."/>
        </authorList>
    </citation>
    <scope>NUCLEOTIDE SEQUENCE [LARGE SCALE GENOMIC DNA]</scope>
    <source>
        <strain evidence="6">S2904</strain>
    </source>
</reference>
<gene>
    <name evidence="5" type="ORF">DLJ46_11220</name>
</gene>